<accession>A0A843YMH7</accession>
<evidence type="ECO:0000259" key="2">
    <source>
        <dbReference type="Pfam" id="PF06812"/>
    </source>
</evidence>
<proteinExistence type="predicted"/>
<dbReference type="EMBL" id="WIBF01000019">
    <property type="protein sequence ID" value="MQQ10624.1"/>
    <property type="molecule type" value="Genomic_DNA"/>
</dbReference>
<dbReference type="PANTHER" id="PTHR37951">
    <property type="entry name" value="CYTOPLASMIC PROTEIN-RELATED"/>
    <property type="match status" value="1"/>
</dbReference>
<dbReference type="PANTHER" id="PTHR37951:SF1">
    <property type="entry name" value="TYPE VI SECRETION SYSTEM COMPONENT TSSA1"/>
    <property type="match status" value="1"/>
</dbReference>
<dbReference type="AlphaFoldDB" id="A0A843YMH7"/>
<feature type="domain" description="ImpA N-terminal" evidence="2">
    <location>
        <begin position="31"/>
        <end position="164"/>
    </location>
</feature>
<sequence length="488" mass="53169">MHLSKLSRATIPMRSVKDRVSNQMSLEWISQPLNEASPAGDDLFETDDAAYGDYYFGAVGRLPEPGDYFRPGMEIGGNKQPDVIFDPKSVALGEELAAIDGLLKRSRDLRLLVLRAQWAMLAGDLETTVESVEATAALLEALPDAAHPKLVDGPRDRLDALNDLTQVGAMILPLRYLNLAGSGTSLRKILVTKGRYTPHDGEHDLMLDPLLKMLAEAGDEFDVVRGLIKRFFAALEQIEMACLSSDTPHKPQLRSLKDELTEILALLAEARPDLDQLDGDSDEVSGCELEVPPYAAAQASHAGHIEGGSVWVAPVTEVQSHDEARERLKAVENYFTLREPSSAALLLVTQARLLIGKSLIDAFEELMPNAVDRAVVEFTSAFDFKLARGQLRSLADHADIGAEEVADSGHSDTASGGGGIETPDLSPATFGNFKVNNPEDAKSQIAAVENFFRSVEKSSPIPLLLARAKGYIGKDFEFLMREFIPSDY</sequence>
<dbReference type="InterPro" id="IPR010657">
    <property type="entry name" value="ImpA_N"/>
</dbReference>
<name>A0A843YMH7_9RHOB</name>
<evidence type="ECO:0000313" key="3">
    <source>
        <dbReference type="EMBL" id="MQQ10624.1"/>
    </source>
</evidence>
<protein>
    <recommendedName>
        <fullName evidence="2">ImpA N-terminal domain-containing protein</fullName>
    </recommendedName>
</protein>
<gene>
    <name evidence="3" type="ORF">GFB49_19395</name>
</gene>
<evidence type="ECO:0000313" key="4">
    <source>
        <dbReference type="Proteomes" id="UP000444174"/>
    </source>
</evidence>
<dbReference type="Proteomes" id="UP000444174">
    <property type="component" value="Unassembled WGS sequence"/>
</dbReference>
<keyword evidence="4" id="KW-1185">Reference proteome</keyword>
<dbReference type="InterPro" id="IPR017740">
    <property type="entry name" value="TssA-like"/>
</dbReference>
<feature type="region of interest" description="Disordered" evidence="1">
    <location>
        <begin position="405"/>
        <end position="427"/>
    </location>
</feature>
<organism evidence="3 4">
    <name type="scientific">Tritonibacter litoralis</name>
    <dbReference type="NCBI Taxonomy" id="2662264"/>
    <lineage>
        <taxon>Bacteria</taxon>
        <taxon>Pseudomonadati</taxon>
        <taxon>Pseudomonadota</taxon>
        <taxon>Alphaproteobacteria</taxon>
        <taxon>Rhodobacterales</taxon>
        <taxon>Paracoccaceae</taxon>
        <taxon>Tritonibacter</taxon>
    </lineage>
</organism>
<evidence type="ECO:0000256" key="1">
    <source>
        <dbReference type="SAM" id="MobiDB-lite"/>
    </source>
</evidence>
<comment type="caution">
    <text evidence="3">The sequence shown here is derived from an EMBL/GenBank/DDBJ whole genome shotgun (WGS) entry which is preliminary data.</text>
</comment>
<dbReference type="Pfam" id="PF06812">
    <property type="entry name" value="ImpA_N"/>
    <property type="match status" value="1"/>
</dbReference>
<reference evidence="3 4" key="1">
    <citation type="submission" date="2019-10" db="EMBL/GenBank/DDBJ databases">
        <title>Epibacterium sp. nov., isolated from seawater.</title>
        <authorList>
            <person name="Zhang X."/>
            <person name="Li N."/>
        </authorList>
    </citation>
    <scope>NUCLEOTIDE SEQUENCE [LARGE SCALE GENOMIC DNA]</scope>
    <source>
        <strain evidence="3 4">SM1979</strain>
    </source>
</reference>